<protein>
    <submittedName>
        <fullName evidence="1">Uncharacterized protein</fullName>
    </submittedName>
</protein>
<keyword evidence="2" id="KW-1185">Reference proteome</keyword>
<evidence type="ECO:0000313" key="2">
    <source>
        <dbReference type="Proteomes" id="UP000076722"/>
    </source>
</evidence>
<dbReference type="EMBL" id="KV419405">
    <property type="protein sequence ID" value="KZS94072.1"/>
    <property type="molecule type" value="Genomic_DNA"/>
</dbReference>
<proteinExistence type="predicted"/>
<dbReference type="Proteomes" id="UP000076722">
    <property type="component" value="Unassembled WGS sequence"/>
</dbReference>
<gene>
    <name evidence="1" type="ORF">SISNIDRAFT_57246</name>
</gene>
<reference evidence="1 2" key="1">
    <citation type="journal article" date="2016" name="Mol. Biol. Evol.">
        <title>Comparative Genomics of Early-Diverging Mushroom-Forming Fungi Provides Insights into the Origins of Lignocellulose Decay Capabilities.</title>
        <authorList>
            <person name="Nagy L.G."/>
            <person name="Riley R."/>
            <person name="Tritt A."/>
            <person name="Adam C."/>
            <person name="Daum C."/>
            <person name="Floudas D."/>
            <person name="Sun H."/>
            <person name="Yadav J.S."/>
            <person name="Pangilinan J."/>
            <person name="Larsson K.H."/>
            <person name="Matsuura K."/>
            <person name="Barry K."/>
            <person name="Labutti K."/>
            <person name="Kuo R."/>
            <person name="Ohm R.A."/>
            <person name="Bhattacharya S.S."/>
            <person name="Shirouzu T."/>
            <person name="Yoshinaga Y."/>
            <person name="Martin F.M."/>
            <person name="Grigoriev I.V."/>
            <person name="Hibbett D.S."/>
        </authorList>
    </citation>
    <scope>NUCLEOTIDE SEQUENCE [LARGE SCALE GENOMIC DNA]</scope>
    <source>
        <strain evidence="1 2">HHB9708</strain>
    </source>
</reference>
<organism evidence="1 2">
    <name type="scientific">Sistotremastrum niveocremeum HHB9708</name>
    <dbReference type="NCBI Taxonomy" id="1314777"/>
    <lineage>
        <taxon>Eukaryota</taxon>
        <taxon>Fungi</taxon>
        <taxon>Dikarya</taxon>
        <taxon>Basidiomycota</taxon>
        <taxon>Agaricomycotina</taxon>
        <taxon>Agaricomycetes</taxon>
        <taxon>Sistotremastrales</taxon>
        <taxon>Sistotremastraceae</taxon>
        <taxon>Sertulicium</taxon>
        <taxon>Sertulicium niveocremeum</taxon>
    </lineage>
</organism>
<dbReference type="AlphaFoldDB" id="A0A164VE00"/>
<name>A0A164VE00_9AGAM</name>
<accession>A0A164VE00</accession>
<evidence type="ECO:0000313" key="1">
    <source>
        <dbReference type="EMBL" id="KZS94072.1"/>
    </source>
</evidence>
<sequence length="341" mass="36626">MEAVGSKAAAAAARSEIVGIPEPTLHRSESALTHWQYSALQVLRRSPFSFTVAGSVELAYGAVLSCFLLGVSNVDWRVFSTRSLNFKLATTGASLAAFCSIVLLQSATKFVVLCHLACLDAMLARPLDCRVHPRANFRRTNHIRNEGSPVTSLYRPHPIPTRLLGSPSGCPLSAGRNRQWFQTLCAGSATVQGPSDASASYDPGCPPLFEGLGGRTVSFPHLHCRAHRPLDEIHIVPAIIWLGKPTWRAKRGTGITYFNLTCLMRDGLLHRVNARGSPSSGRNPQWLQTLCAGSVIVQGPSDASASYGPLLSATVGEPVIDLVRVRATQGKSFRFSSASPA</sequence>